<protein>
    <submittedName>
        <fullName evidence="1">DUF3606 domain-containing protein</fullName>
    </submittedName>
</protein>
<dbReference type="EMBL" id="JAENHL010000008">
    <property type="protein sequence ID" value="MBK1870139.1"/>
    <property type="molecule type" value="Genomic_DNA"/>
</dbReference>
<dbReference type="Proteomes" id="UP000616151">
    <property type="component" value="Unassembled WGS sequence"/>
</dbReference>
<keyword evidence="2" id="KW-1185">Reference proteome</keyword>
<accession>A0ACC5RC23</accession>
<reference evidence="1" key="1">
    <citation type="submission" date="2021-01" db="EMBL/GenBank/DDBJ databases">
        <authorList>
            <person name="Sun Q."/>
        </authorList>
    </citation>
    <scope>NUCLEOTIDE SEQUENCE</scope>
    <source>
        <strain evidence="1">YIM B02566</strain>
    </source>
</reference>
<evidence type="ECO:0000313" key="1">
    <source>
        <dbReference type="EMBL" id="MBK1870139.1"/>
    </source>
</evidence>
<proteinExistence type="predicted"/>
<organism evidence="1 2">
    <name type="scientific">Taklimakanibacter albus</name>
    <dbReference type="NCBI Taxonomy" id="2800327"/>
    <lineage>
        <taxon>Bacteria</taxon>
        <taxon>Pseudomonadati</taxon>
        <taxon>Pseudomonadota</taxon>
        <taxon>Alphaproteobacteria</taxon>
        <taxon>Hyphomicrobiales</taxon>
        <taxon>Aestuariivirgaceae</taxon>
        <taxon>Taklimakanibacter</taxon>
    </lineage>
</organism>
<sequence length="65" mass="7150">MADNKKARGKADRAKVAKGETYEVAYFARKHGITAAETRALIDKVGNSREKLTKAAEAMKAKKKK</sequence>
<gene>
    <name evidence="1" type="ORF">JHL16_27495</name>
</gene>
<evidence type="ECO:0000313" key="2">
    <source>
        <dbReference type="Proteomes" id="UP000616151"/>
    </source>
</evidence>
<comment type="caution">
    <text evidence="1">The sequence shown here is derived from an EMBL/GenBank/DDBJ whole genome shotgun (WGS) entry which is preliminary data.</text>
</comment>
<name>A0ACC5RC23_9HYPH</name>